<dbReference type="Proteomes" id="UP000183900">
    <property type="component" value="Unassembled WGS sequence"/>
</dbReference>
<comment type="function">
    <text evidence="4">Removes the phosphate from trehalose 6-phosphate to produce free trehalose.</text>
</comment>
<reference evidence="6" key="1">
    <citation type="submission" date="2015-08" db="EMBL/GenBank/DDBJ databases">
        <authorList>
            <person name="Varghese N."/>
        </authorList>
    </citation>
    <scope>NUCLEOTIDE SEQUENCE [LARGE SCALE GENOMIC DNA]</scope>
    <source>
        <strain evidence="6">DSM 23407</strain>
    </source>
</reference>
<evidence type="ECO:0000256" key="3">
    <source>
        <dbReference type="ARBA" id="ARBA00022801"/>
    </source>
</evidence>
<evidence type="ECO:0000313" key="5">
    <source>
        <dbReference type="EMBL" id="CUA97279.1"/>
    </source>
</evidence>
<dbReference type="InterPro" id="IPR036412">
    <property type="entry name" value="HAD-like_sf"/>
</dbReference>
<proteinExistence type="inferred from homology"/>
<sequence length="245" mass="26057">MQHPVRLQPDSALFLDFDGTLAALAPRPELVDVDEQVISFLSRINDCLDGAVAIITGRPISEIDGFLHPLALPAAGLHGLEWRSTAAADPVRAEASPELQYLRRSVEACGLLADGILLEDKGAAIALHYRSIPHLESALEAYLARVLTGLPGLHVLRGKMVMEVKPATHDKGLALRRFMELPPFSGRVPVFAGDDVTDEDAMAAALALGGSALKVGEGPTCATARLPDVAAVTDWLAQQARHLTA</sequence>
<dbReference type="Gene3D" id="3.30.70.1020">
    <property type="entry name" value="Trehalose-6-phosphate phosphatase related protein, domain 2"/>
    <property type="match status" value="1"/>
</dbReference>
<comment type="catalytic activity">
    <reaction evidence="4">
        <text>alpha,alpha-trehalose 6-phosphate + H2O = alpha,alpha-trehalose + phosphate</text>
        <dbReference type="Rhea" id="RHEA:23420"/>
        <dbReference type="ChEBI" id="CHEBI:15377"/>
        <dbReference type="ChEBI" id="CHEBI:16551"/>
        <dbReference type="ChEBI" id="CHEBI:43474"/>
        <dbReference type="ChEBI" id="CHEBI:58429"/>
        <dbReference type="EC" id="3.1.3.12"/>
    </reaction>
</comment>
<evidence type="ECO:0000256" key="4">
    <source>
        <dbReference type="RuleBase" id="RU361117"/>
    </source>
</evidence>
<protein>
    <recommendedName>
        <fullName evidence="4">Trehalose 6-phosphate phosphatase</fullName>
        <ecNumber evidence="4">3.1.3.12</ecNumber>
    </recommendedName>
</protein>
<keyword evidence="6" id="KW-1185">Reference proteome</keyword>
<keyword evidence="4" id="KW-0460">Magnesium</keyword>
<dbReference type="GO" id="GO:0004805">
    <property type="term" value="F:trehalose-phosphatase activity"/>
    <property type="evidence" value="ECO:0007669"/>
    <property type="project" value="UniProtKB-EC"/>
</dbReference>
<dbReference type="Pfam" id="PF02358">
    <property type="entry name" value="Trehalose_PPase"/>
    <property type="match status" value="1"/>
</dbReference>
<dbReference type="NCBIfam" id="TIGR00685">
    <property type="entry name" value="T6PP"/>
    <property type="match status" value="1"/>
</dbReference>
<dbReference type="InterPro" id="IPR003337">
    <property type="entry name" value="Trehalose_PPase"/>
</dbReference>
<comment type="cofactor">
    <cofactor evidence="4">
        <name>Mg(2+)</name>
        <dbReference type="ChEBI" id="CHEBI:18420"/>
    </cofactor>
</comment>
<evidence type="ECO:0000256" key="1">
    <source>
        <dbReference type="ARBA" id="ARBA00005199"/>
    </source>
</evidence>
<dbReference type="PANTHER" id="PTHR43768">
    <property type="entry name" value="TREHALOSE 6-PHOSPHATE PHOSPHATASE"/>
    <property type="match status" value="1"/>
</dbReference>
<dbReference type="AlphaFoldDB" id="A0A0K6I2A5"/>
<dbReference type="InterPro" id="IPR006379">
    <property type="entry name" value="HAD-SF_hydro_IIB"/>
</dbReference>
<keyword evidence="4" id="KW-0479">Metal-binding</keyword>
<evidence type="ECO:0000256" key="2">
    <source>
        <dbReference type="ARBA" id="ARBA00008770"/>
    </source>
</evidence>
<dbReference type="UniPathway" id="UPA00299"/>
<dbReference type="PANTHER" id="PTHR43768:SF3">
    <property type="entry name" value="TREHALOSE 6-PHOSPHATE PHOSPHATASE"/>
    <property type="match status" value="1"/>
</dbReference>
<keyword evidence="3 4" id="KW-0378">Hydrolase</keyword>
<gene>
    <name evidence="5" type="ORF">Ga0061067_10781</name>
</gene>
<dbReference type="GO" id="GO:0046872">
    <property type="term" value="F:metal ion binding"/>
    <property type="evidence" value="ECO:0007669"/>
    <property type="project" value="UniProtKB-KW"/>
</dbReference>
<evidence type="ECO:0000313" key="6">
    <source>
        <dbReference type="Proteomes" id="UP000183900"/>
    </source>
</evidence>
<dbReference type="SUPFAM" id="SSF56784">
    <property type="entry name" value="HAD-like"/>
    <property type="match status" value="1"/>
</dbReference>
<dbReference type="Gene3D" id="3.40.50.1000">
    <property type="entry name" value="HAD superfamily/HAD-like"/>
    <property type="match status" value="1"/>
</dbReference>
<comment type="similarity">
    <text evidence="2 4">Belongs to the trehalose phosphatase family.</text>
</comment>
<dbReference type="EC" id="3.1.3.12" evidence="4"/>
<dbReference type="NCBIfam" id="TIGR01484">
    <property type="entry name" value="HAD-SF-IIB"/>
    <property type="match status" value="1"/>
</dbReference>
<name>A0A0K6I2A5_9HYPH</name>
<dbReference type="OrthoDB" id="9814913at2"/>
<accession>A0A0K6I2A5</accession>
<comment type="pathway">
    <text evidence="1 4">Glycan biosynthesis; trehalose biosynthesis.</text>
</comment>
<dbReference type="InterPro" id="IPR044651">
    <property type="entry name" value="OTSB-like"/>
</dbReference>
<dbReference type="EMBL" id="CYHE01000007">
    <property type="protein sequence ID" value="CUA97279.1"/>
    <property type="molecule type" value="Genomic_DNA"/>
</dbReference>
<dbReference type="InterPro" id="IPR023214">
    <property type="entry name" value="HAD_sf"/>
</dbReference>
<dbReference type="GO" id="GO:0005992">
    <property type="term" value="P:trehalose biosynthetic process"/>
    <property type="evidence" value="ECO:0007669"/>
    <property type="project" value="UniProtKB-UniPathway"/>
</dbReference>
<dbReference type="RefSeq" id="WP_055455952.1">
    <property type="nucleotide sequence ID" value="NZ_CYHE01000007.1"/>
</dbReference>
<organism evidence="5 6">
    <name type="scientific">Pannonibacter indicus</name>
    <dbReference type="NCBI Taxonomy" id="466044"/>
    <lineage>
        <taxon>Bacteria</taxon>
        <taxon>Pseudomonadati</taxon>
        <taxon>Pseudomonadota</taxon>
        <taxon>Alphaproteobacteria</taxon>
        <taxon>Hyphomicrobiales</taxon>
        <taxon>Stappiaceae</taxon>
        <taxon>Pannonibacter</taxon>
    </lineage>
</organism>